<evidence type="ECO:0000313" key="2">
    <source>
        <dbReference type="Proteomes" id="UP000316621"/>
    </source>
</evidence>
<reference evidence="1 2" key="1">
    <citation type="journal article" date="2018" name="Science">
        <title>The opium poppy genome and morphinan production.</title>
        <authorList>
            <person name="Guo L."/>
            <person name="Winzer T."/>
            <person name="Yang X."/>
            <person name="Li Y."/>
            <person name="Ning Z."/>
            <person name="He Z."/>
            <person name="Teodor R."/>
            <person name="Lu Y."/>
            <person name="Bowser T.A."/>
            <person name="Graham I.A."/>
            <person name="Ye K."/>
        </authorList>
    </citation>
    <scope>NUCLEOTIDE SEQUENCE [LARGE SCALE GENOMIC DNA]</scope>
    <source>
        <strain evidence="2">cv. HN1</strain>
        <tissue evidence="1">Leaves</tissue>
    </source>
</reference>
<evidence type="ECO:0000313" key="1">
    <source>
        <dbReference type="EMBL" id="RZC52348.1"/>
    </source>
</evidence>
<gene>
    <name evidence="1" type="ORF">C5167_020775</name>
</gene>
<keyword evidence="2" id="KW-1185">Reference proteome</keyword>
<dbReference type="AlphaFoldDB" id="A0A4Y7IXX6"/>
<name>A0A4Y7IXX6_PAPSO</name>
<sequence>MGVGDHWKRDNQIHWIVQNTICFCKIDFRCYFSMEPRKNGRSCVTEPLSYTVNFAGLIVIMVTEVP</sequence>
<organism evidence="1 2">
    <name type="scientific">Papaver somniferum</name>
    <name type="common">Opium poppy</name>
    <dbReference type="NCBI Taxonomy" id="3469"/>
    <lineage>
        <taxon>Eukaryota</taxon>
        <taxon>Viridiplantae</taxon>
        <taxon>Streptophyta</taxon>
        <taxon>Embryophyta</taxon>
        <taxon>Tracheophyta</taxon>
        <taxon>Spermatophyta</taxon>
        <taxon>Magnoliopsida</taxon>
        <taxon>Ranunculales</taxon>
        <taxon>Papaveraceae</taxon>
        <taxon>Papaveroideae</taxon>
        <taxon>Papaver</taxon>
    </lineage>
</organism>
<dbReference type="Gramene" id="RZC52348">
    <property type="protein sequence ID" value="RZC52348"/>
    <property type="gene ID" value="C5167_020775"/>
</dbReference>
<proteinExistence type="predicted"/>
<accession>A0A4Y7IXX6</accession>
<dbReference type="Proteomes" id="UP000316621">
    <property type="component" value="Chromosome 2"/>
</dbReference>
<protein>
    <submittedName>
        <fullName evidence="1">Uncharacterized protein</fullName>
    </submittedName>
</protein>
<dbReference type="EMBL" id="CM010716">
    <property type="protein sequence ID" value="RZC52348.1"/>
    <property type="molecule type" value="Genomic_DNA"/>
</dbReference>